<dbReference type="InterPro" id="IPR050515">
    <property type="entry name" value="Beta-lactam/transpept"/>
</dbReference>
<keyword evidence="8" id="KW-0645">Protease</keyword>
<reference evidence="8" key="1">
    <citation type="journal article" date="2022" name="Int. J. Syst. Evol. Microbiol.">
        <title>Pseudomonas aegrilactucae sp. nov. and Pseudomonas morbosilactucae sp. nov., pathogens causing bacterial rot of lettuce in Japan.</title>
        <authorList>
            <person name="Sawada H."/>
            <person name="Fujikawa T."/>
            <person name="Satou M."/>
        </authorList>
    </citation>
    <scope>NUCLEOTIDE SEQUENCE</scope>
    <source>
        <strain evidence="8">0166_1</strain>
    </source>
</reference>
<accession>A0A9E7C1T9</accession>
<evidence type="ECO:0000313" key="8">
    <source>
        <dbReference type="EMBL" id="UGS37845.1"/>
    </source>
</evidence>
<dbReference type="GO" id="GO:0005886">
    <property type="term" value="C:plasma membrane"/>
    <property type="evidence" value="ECO:0007669"/>
    <property type="project" value="TreeGrafter"/>
</dbReference>
<keyword evidence="8" id="KW-0378">Hydrolase</keyword>
<dbReference type="Gene3D" id="3.90.1310.10">
    <property type="entry name" value="Penicillin-binding protein 2a (Domain 2)"/>
    <property type="match status" value="1"/>
</dbReference>
<evidence type="ECO:0000259" key="6">
    <source>
        <dbReference type="Pfam" id="PF03717"/>
    </source>
</evidence>
<feature type="domain" description="Penicillin-binding protein dimerisation" evidence="6">
    <location>
        <begin position="163"/>
        <end position="213"/>
    </location>
</feature>
<dbReference type="InterPro" id="IPR007887">
    <property type="entry name" value="MecA_N"/>
</dbReference>
<dbReference type="KEGG" id="sbae:DSM104329_04266"/>
<keyword evidence="3" id="KW-0472">Membrane</keyword>
<keyword evidence="8" id="KW-0121">Carboxypeptidase</keyword>
<dbReference type="EC" id="3.4.16.4" evidence="8"/>
<dbReference type="InterPro" id="IPR005311">
    <property type="entry name" value="PBP_dimer"/>
</dbReference>
<sequence>MLAFAAGAVLGGRHVPSSERLAERFAAAWQRGDLAAMYALTDARAAGRTLRSFARAYRDAEVTATGIQVRFGDAQDGGGNVFTLPAAVATRAFGTVRTELRVPVTEIEGEPRVAWSTTLVFPGLHEGERLHRRTGLPARAPLLARDRTPMARGADDDAQAVSTAAASIVGQLGPIPADRAEALRAEGVPADAQVGISGLERILDDELRGEPGGVLLAGSRTLASRPPKAAAAVRSTISLKVQQAALDALAGRLGGVVAMRPHGGEVLAAAGIPLSGLQPPGSTFKIITVTAGLEAKVTSPRKAYPVQTEATLEGVPLENANGESCGGTLVQSFAHSCNSVFAPLGAELGAERLVDAAKRFGFDEAVGIPGAATPTIPPADEIGDDLAVGSSAIGQGRVQATALAMAGVAATIALDGRRPRPTFLYGERRGTVRATSPRVAHQVQRMMEAVVVYGTGVSAAIPGVKVAGKTGTAELEDTRKAPAEETAPSPATPTTTVPEPPNTDAWFVGYAPAGKARRPRVAVGVLLVRAGAGGGVAAPVARQVISAAL</sequence>
<comment type="subcellular location">
    <subcellularLocation>
        <location evidence="1">Membrane</location>
    </subcellularLocation>
</comment>
<dbReference type="RefSeq" id="WP_259311887.1">
    <property type="nucleotide sequence ID" value="NZ_CP087164.1"/>
</dbReference>
<evidence type="ECO:0000313" key="9">
    <source>
        <dbReference type="Proteomes" id="UP001162834"/>
    </source>
</evidence>
<dbReference type="Proteomes" id="UP001162834">
    <property type="component" value="Chromosome"/>
</dbReference>
<dbReference type="Pfam" id="PF00905">
    <property type="entry name" value="Transpeptidase"/>
    <property type="match status" value="1"/>
</dbReference>
<feature type="domain" description="NTF2-like N-terminal transpeptidase" evidence="7">
    <location>
        <begin position="20"/>
        <end position="127"/>
    </location>
</feature>
<name>A0A9E7C1T9_9ACTN</name>
<gene>
    <name evidence="8" type="primary">mrdA_3</name>
    <name evidence="8" type="ORF">DSM104329_04266</name>
</gene>
<evidence type="ECO:0000256" key="4">
    <source>
        <dbReference type="SAM" id="MobiDB-lite"/>
    </source>
</evidence>
<dbReference type="Pfam" id="PF05223">
    <property type="entry name" value="MecA_N"/>
    <property type="match status" value="1"/>
</dbReference>
<dbReference type="AlphaFoldDB" id="A0A9E7C1T9"/>
<dbReference type="SUPFAM" id="SSF56601">
    <property type="entry name" value="beta-lactamase/transpeptidase-like"/>
    <property type="match status" value="1"/>
</dbReference>
<dbReference type="PANTHER" id="PTHR30627:SF24">
    <property type="entry name" value="PENICILLIN-BINDING PROTEIN 4B"/>
    <property type="match status" value="1"/>
</dbReference>
<evidence type="ECO:0000256" key="2">
    <source>
        <dbReference type="ARBA" id="ARBA00007171"/>
    </source>
</evidence>
<evidence type="ECO:0000256" key="3">
    <source>
        <dbReference type="ARBA" id="ARBA00023136"/>
    </source>
</evidence>
<dbReference type="GO" id="GO:0008658">
    <property type="term" value="F:penicillin binding"/>
    <property type="evidence" value="ECO:0007669"/>
    <property type="project" value="InterPro"/>
</dbReference>
<dbReference type="GO" id="GO:0046677">
    <property type="term" value="P:response to antibiotic"/>
    <property type="evidence" value="ECO:0007669"/>
    <property type="project" value="InterPro"/>
</dbReference>
<dbReference type="PANTHER" id="PTHR30627">
    <property type="entry name" value="PEPTIDOGLYCAN D,D-TRANSPEPTIDASE"/>
    <property type="match status" value="1"/>
</dbReference>
<evidence type="ECO:0000256" key="1">
    <source>
        <dbReference type="ARBA" id="ARBA00004370"/>
    </source>
</evidence>
<keyword evidence="9" id="KW-1185">Reference proteome</keyword>
<dbReference type="GO" id="GO:0009002">
    <property type="term" value="F:serine-type D-Ala-D-Ala carboxypeptidase activity"/>
    <property type="evidence" value="ECO:0007669"/>
    <property type="project" value="UniProtKB-EC"/>
</dbReference>
<organism evidence="8 9">
    <name type="scientific">Capillimicrobium parvum</name>
    <dbReference type="NCBI Taxonomy" id="2884022"/>
    <lineage>
        <taxon>Bacteria</taxon>
        <taxon>Bacillati</taxon>
        <taxon>Actinomycetota</taxon>
        <taxon>Thermoleophilia</taxon>
        <taxon>Solirubrobacterales</taxon>
        <taxon>Capillimicrobiaceae</taxon>
        <taxon>Capillimicrobium</taxon>
    </lineage>
</organism>
<feature type="compositionally biased region" description="Low complexity" evidence="4">
    <location>
        <begin position="484"/>
        <end position="497"/>
    </location>
</feature>
<dbReference type="GO" id="GO:0071555">
    <property type="term" value="P:cell wall organization"/>
    <property type="evidence" value="ECO:0007669"/>
    <property type="project" value="TreeGrafter"/>
</dbReference>
<dbReference type="GO" id="GO:0071972">
    <property type="term" value="F:peptidoglycan L,D-transpeptidase activity"/>
    <property type="evidence" value="ECO:0007669"/>
    <property type="project" value="TreeGrafter"/>
</dbReference>
<comment type="similarity">
    <text evidence="2">Belongs to the transpeptidase family.</text>
</comment>
<evidence type="ECO:0000259" key="7">
    <source>
        <dbReference type="Pfam" id="PF05223"/>
    </source>
</evidence>
<evidence type="ECO:0000259" key="5">
    <source>
        <dbReference type="Pfam" id="PF00905"/>
    </source>
</evidence>
<feature type="domain" description="Penicillin-binding protein transpeptidase" evidence="5">
    <location>
        <begin position="254"/>
        <end position="545"/>
    </location>
</feature>
<dbReference type="Gene3D" id="3.40.710.10">
    <property type="entry name" value="DD-peptidase/beta-lactamase superfamily"/>
    <property type="match status" value="1"/>
</dbReference>
<dbReference type="EMBL" id="CP087164">
    <property type="protein sequence ID" value="UGS37845.1"/>
    <property type="molecule type" value="Genomic_DNA"/>
</dbReference>
<protein>
    <submittedName>
        <fullName evidence="8">Peptidoglycan D,D-transpeptidase MrdA</fullName>
        <ecNumber evidence="8">3.4.16.4</ecNumber>
    </submittedName>
</protein>
<feature type="region of interest" description="Disordered" evidence="4">
    <location>
        <begin position="472"/>
        <end position="502"/>
    </location>
</feature>
<dbReference type="Pfam" id="PF03717">
    <property type="entry name" value="PBP_dimer"/>
    <property type="match status" value="1"/>
</dbReference>
<dbReference type="InterPro" id="IPR012338">
    <property type="entry name" value="Beta-lactam/transpept-like"/>
</dbReference>
<proteinExistence type="inferred from homology"/>
<dbReference type="InterPro" id="IPR001460">
    <property type="entry name" value="PCN-bd_Tpept"/>
</dbReference>